<dbReference type="PANTHER" id="PTHR44846">
    <property type="entry name" value="MANNOSYL-D-GLYCERATE TRANSPORT/METABOLISM SYSTEM REPRESSOR MNGR-RELATED"/>
    <property type="match status" value="1"/>
</dbReference>
<evidence type="ECO:0000313" key="6">
    <source>
        <dbReference type="Proteomes" id="UP000184079"/>
    </source>
</evidence>
<dbReference type="PANTHER" id="PTHR44846:SF17">
    <property type="entry name" value="GNTR-FAMILY TRANSCRIPTIONAL REGULATOR"/>
    <property type="match status" value="1"/>
</dbReference>
<proteinExistence type="predicted"/>
<dbReference type="SMART" id="SM00866">
    <property type="entry name" value="UTRA"/>
    <property type="match status" value="1"/>
</dbReference>
<dbReference type="PRINTS" id="PR00035">
    <property type="entry name" value="HTHGNTR"/>
</dbReference>
<gene>
    <name evidence="5" type="ORF">SAMN05421807_10245</name>
</gene>
<accession>A0A1M5N3A0</accession>
<sequence>MSIKHDSRHLYLQVIDQIKKDIHNGTYKENEKLPSEFQLSKVLGVSRATLREALRILEEDNIVTRKHGVGTFVNPKPVFSSGIEQLTSVTYMIEQSGKKAGTEYLFTDIREATDKEKSRFAPHVVEQLVEIERVRTANGEPVVFCVDKIPEKIIPVESIQQADSFFKLMEDYANKRVAYAVTYIEPIGYHERIYKTLNCHKGQTLLLLRQMHYTSEDEAVLYSANYFRSDMFSFHVLRKRT</sequence>
<dbReference type="Proteomes" id="UP000184079">
    <property type="component" value="Unassembled WGS sequence"/>
</dbReference>
<evidence type="ECO:0000256" key="1">
    <source>
        <dbReference type="ARBA" id="ARBA00023015"/>
    </source>
</evidence>
<dbReference type="InterPro" id="IPR011663">
    <property type="entry name" value="UTRA"/>
</dbReference>
<dbReference type="Pfam" id="PF00392">
    <property type="entry name" value="GntR"/>
    <property type="match status" value="1"/>
</dbReference>
<dbReference type="SMART" id="SM00345">
    <property type="entry name" value="HTH_GNTR"/>
    <property type="match status" value="1"/>
</dbReference>
<dbReference type="GO" id="GO:0045892">
    <property type="term" value="P:negative regulation of DNA-templated transcription"/>
    <property type="evidence" value="ECO:0007669"/>
    <property type="project" value="TreeGrafter"/>
</dbReference>
<evidence type="ECO:0000313" key="5">
    <source>
        <dbReference type="EMBL" id="SHG83912.1"/>
    </source>
</evidence>
<evidence type="ECO:0000259" key="4">
    <source>
        <dbReference type="PROSITE" id="PS50949"/>
    </source>
</evidence>
<keyword evidence="1" id="KW-0805">Transcription regulation</keyword>
<protein>
    <submittedName>
        <fullName evidence="5">GntR family transcriptional regulator</fullName>
    </submittedName>
</protein>
<dbReference type="OrthoDB" id="149756at2"/>
<reference evidence="6" key="1">
    <citation type="submission" date="2016-11" db="EMBL/GenBank/DDBJ databases">
        <authorList>
            <person name="Varghese N."/>
            <person name="Submissions S."/>
        </authorList>
    </citation>
    <scope>NUCLEOTIDE SEQUENCE [LARGE SCALE GENOMIC DNA]</scope>
    <source>
        <strain evidence="6">CGMCC 1.6496</strain>
    </source>
</reference>
<evidence type="ECO:0000256" key="3">
    <source>
        <dbReference type="ARBA" id="ARBA00023163"/>
    </source>
</evidence>
<dbReference type="InterPro" id="IPR036388">
    <property type="entry name" value="WH-like_DNA-bd_sf"/>
</dbReference>
<keyword evidence="3" id="KW-0804">Transcription</keyword>
<feature type="domain" description="HTH gntR-type" evidence="4">
    <location>
        <begin position="8"/>
        <end position="76"/>
    </location>
</feature>
<evidence type="ECO:0000256" key="2">
    <source>
        <dbReference type="ARBA" id="ARBA00023125"/>
    </source>
</evidence>
<dbReference type="Gene3D" id="1.10.10.10">
    <property type="entry name" value="Winged helix-like DNA-binding domain superfamily/Winged helix DNA-binding domain"/>
    <property type="match status" value="1"/>
</dbReference>
<dbReference type="CDD" id="cd07377">
    <property type="entry name" value="WHTH_GntR"/>
    <property type="match status" value="1"/>
</dbReference>
<dbReference type="SUPFAM" id="SSF46785">
    <property type="entry name" value="Winged helix' DNA-binding domain"/>
    <property type="match status" value="1"/>
</dbReference>
<dbReference type="GO" id="GO:0003677">
    <property type="term" value="F:DNA binding"/>
    <property type="evidence" value="ECO:0007669"/>
    <property type="project" value="UniProtKB-KW"/>
</dbReference>
<dbReference type="Pfam" id="PF07702">
    <property type="entry name" value="UTRA"/>
    <property type="match status" value="1"/>
</dbReference>
<dbReference type="RefSeq" id="WP_073004969.1">
    <property type="nucleotide sequence ID" value="NZ_FQXD01000002.1"/>
</dbReference>
<keyword evidence="2" id="KW-0238">DNA-binding</keyword>
<dbReference type="PROSITE" id="PS50949">
    <property type="entry name" value="HTH_GNTR"/>
    <property type="match status" value="1"/>
</dbReference>
<dbReference type="InterPro" id="IPR028978">
    <property type="entry name" value="Chorismate_lyase_/UTRA_dom_sf"/>
</dbReference>
<dbReference type="InterPro" id="IPR036390">
    <property type="entry name" value="WH_DNA-bd_sf"/>
</dbReference>
<dbReference type="AlphaFoldDB" id="A0A1M5N3A0"/>
<dbReference type="GO" id="GO:0003700">
    <property type="term" value="F:DNA-binding transcription factor activity"/>
    <property type="evidence" value="ECO:0007669"/>
    <property type="project" value="InterPro"/>
</dbReference>
<organism evidence="5 6">
    <name type="scientific">Virgibacillus chiguensis</name>
    <dbReference type="NCBI Taxonomy" id="411959"/>
    <lineage>
        <taxon>Bacteria</taxon>
        <taxon>Bacillati</taxon>
        <taxon>Bacillota</taxon>
        <taxon>Bacilli</taxon>
        <taxon>Bacillales</taxon>
        <taxon>Bacillaceae</taxon>
        <taxon>Virgibacillus</taxon>
    </lineage>
</organism>
<dbReference type="EMBL" id="FQXD01000002">
    <property type="protein sequence ID" value="SHG83912.1"/>
    <property type="molecule type" value="Genomic_DNA"/>
</dbReference>
<dbReference type="Gene3D" id="3.40.1410.10">
    <property type="entry name" value="Chorismate lyase-like"/>
    <property type="match status" value="1"/>
</dbReference>
<name>A0A1M5N3A0_9BACI</name>
<dbReference type="InterPro" id="IPR050679">
    <property type="entry name" value="Bact_HTH_transcr_reg"/>
</dbReference>
<dbReference type="SUPFAM" id="SSF64288">
    <property type="entry name" value="Chorismate lyase-like"/>
    <property type="match status" value="1"/>
</dbReference>
<dbReference type="InterPro" id="IPR000524">
    <property type="entry name" value="Tscrpt_reg_HTH_GntR"/>
</dbReference>
<keyword evidence="6" id="KW-1185">Reference proteome</keyword>